<dbReference type="InterPro" id="IPR011055">
    <property type="entry name" value="Dup_hybrid_motif"/>
</dbReference>
<protein>
    <recommendedName>
        <fullName evidence="4">M23ase beta-sheet core domain-containing protein</fullName>
    </recommendedName>
</protein>
<reference evidence="5 6" key="1">
    <citation type="submission" date="2019-05" db="EMBL/GenBank/DDBJ databases">
        <authorList>
            <person name="Lee S.D."/>
        </authorList>
    </citation>
    <scope>NUCLEOTIDE SEQUENCE [LARGE SCALE GENOMIC DNA]</scope>
    <source>
        <strain evidence="5 6">C5-26</strain>
    </source>
</reference>
<keyword evidence="1 3" id="KW-0732">Signal</keyword>
<evidence type="ECO:0000256" key="2">
    <source>
        <dbReference type="SAM" id="Coils"/>
    </source>
</evidence>
<evidence type="ECO:0000313" key="5">
    <source>
        <dbReference type="EMBL" id="TWP35291.1"/>
    </source>
</evidence>
<accession>A0A563DZ66</accession>
<evidence type="ECO:0000256" key="1">
    <source>
        <dbReference type="ARBA" id="ARBA00022729"/>
    </source>
</evidence>
<dbReference type="OrthoDB" id="5496837at2"/>
<evidence type="ECO:0000259" key="4">
    <source>
        <dbReference type="Pfam" id="PF01551"/>
    </source>
</evidence>
<keyword evidence="2" id="KW-0175">Coiled coil</keyword>
<dbReference type="Pfam" id="PF01551">
    <property type="entry name" value="Peptidase_M23"/>
    <property type="match status" value="1"/>
</dbReference>
<evidence type="ECO:0000313" key="6">
    <source>
        <dbReference type="Proteomes" id="UP000320244"/>
    </source>
</evidence>
<feature type="signal peptide" evidence="3">
    <location>
        <begin position="1"/>
        <end position="28"/>
    </location>
</feature>
<dbReference type="PROSITE" id="PS51257">
    <property type="entry name" value="PROKAR_LIPOPROTEIN"/>
    <property type="match status" value="1"/>
</dbReference>
<keyword evidence="6" id="KW-1185">Reference proteome</keyword>
<feature type="domain" description="M23ase beta-sheet core" evidence="4">
    <location>
        <begin position="327"/>
        <end position="423"/>
    </location>
</feature>
<sequence length="428" mass="44760">MRGQFSSKVRVAATVVVAATLFSCTAVAVADDPGAHKSKVDKSIVATQQDLDETTVALTNAASALTKTDTAVAGARVTLTKKQGALTTSLNYQKGVASQLTAARAAENKSQTVLTANATAQTKTRVLVGGVARASYMAGGLGKLELTLELLTSNKNVTDEMSLADIVMRQQNGVLNELGSQQATEKAANSRLTAARIRVGMLKVAADNAVTAATTARNNAKAAQTRLTNLQTTQRKQTSALAVQKTAELKTLKAEKAESARLLKVLQARAVARAKAAHRSALTASAASPRFLPVNDSHFLASPGPVSSITSGFGWRMHPILHIMMLHAGVDFPFPCGTPVYAAAAGLVVEATGGGPGGNHVVIDHGYVHGVNLATEYEHLSRFVVHGGHVAKGQLIAYSGTTGRSTGCHLHFATLENGRYVNPLRWIG</sequence>
<organism evidence="5 6">
    <name type="scientific">Leekyejoonella antrihumi</name>
    <dbReference type="NCBI Taxonomy" id="1660198"/>
    <lineage>
        <taxon>Bacteria</taxon>
        <taxon>Bacillati</taxon>
        <taxon>Actinomycetota</taxon>
        <taxon>Actinomycetes</taxon>
        <taxon>Micrococcales</taxon>
        <taxon>Dermacoccaceae</taxon>
        <taxon>Leekyejoonella</taxon>
    </lineage>
</organism>
<dbReference type="PANTHER" id="PTHR21666">
    <property type="entry name" value="PEPTIDASE-RELATED"/>
    <property type="match status" value="1"/>
</dbReference>
<name>A0A563DZ66_9MICO</name>
<dbReference type="EMBL" id="VCQV01000020">
    <property type="protein sequence ID" value="TWP35291.1"/>
    <property type="molecule type" value="Genomic_DNA"/>
</dbReference>
<dbReference type="InterPro" id="IPR016047">
    <property type="entry name" value="M23ase_b-sheet_dom"/>
</dbReference>
<comment type="caution">
    <text evidence="5">The sequence shown here is derived from an EMBL/GenBank/DDBJ whole genome shotgun (WGS) entry which is preliminary data.</text>
</comment>
<reference evidence="5 6" key="2">
    <citation type="submission" date="2019-08" db="EMBL/GenBank/DDBJ databases">
        <title>Jejuicoccus antrihumi gen. nov., sp. nov., a new member of the family Dermacoccaceae isolated from a cave.</title>
        <authorList>
            <person name="Schumann P."/>
            <person name="Kim I.S."/>
        </authorList>
    </citation>
    <scope>NUCLEOTIDE SEQUENCE [LARGE SCALE GENOMIC DNA]</scope>
    <source>
        <strain evidence="5 6">C5-26</strain>
    </source>
</reference>
<evidence type="ECO:0000256" key="3">
    <source>
        <dbReference type="SAM" id="SignalP"/>
    </source>
</evidence>
<dbReference type="RefSeq" id="WP_146317586.1">
    <property type="nucleotide sequence ID" value="NZ_VCQV01000020.1"/>
</dbReference>
<gene>
    <name evidence="5" type="ORF">FGL98_14310</name>
</gene>
<dbReference type="Proteomes" id="UP000320244">
    <property type="component" value="Unassembled WGS sequence"/>
</dbReference>
<feature type="coiled-coil region" evidence="2">
    <location>
        <begin position="213"/>
        <end position="269"/>
    </location>
</feature>
<dbReference type="AlphaFoldDB" id="A0A563DZ66"/>
<dbReference type="SUPFAM" id="SSF51261">
    <property type="entry name" value="Duplicated hybrid motif"/>
    <property type="match status" value="1"/>
</dbReference>
<dbReference type="CDD" id="cd12797">
    <property type="entry name" value="M23_peptidase"/>
    <property type="match status" value="1"/>
</dbReference>
<dbReference type="Gene3D" id="2.70.70.10">
    <property type="entry name" value="Glucose Permease (Domain IIA)"/>
    <property type="match status" value="1"/>
</dbReference>
<dbReference type="GO" id="GO:0004222">
    <property type="term" value="F:metalloendopeptidase activity"/>
    <property type="evidence" value="ECO:0007669"/>
    <property type="project" value="TreeGrafter"/>
</dbReference>
<feature type="chain" id="PRO_5038982688" description="M23ase beta-sheet core domain-containing protein" evidence="3">
    <location>
        <begin position="29"/>
        <end position="428"/>
    </location>
</feature>
<dbReference type="InterPro" id="IPR050570">
    <property type="entry name" value="Cell_wall_metabolism_enzyme"/>
</dbReference>
<proteinExistence type="predicted"/>
<dbReference type="PANTHER" id="PTHR21666:SF289">
    <property type="entry name" value="L-ALA--D-GLU ENDOPEPTIDASE"/>
    <property type="match status" value="1"/>
</dbReference>